<dbReference type="GO" id="GO:0016020">
    <property type="term" value="C:membrane"/>
    <property type="evidence" value="ECO:0007669"/>
    <property type="project" value="UniProtKB-SubCell"/>
</dbReference>
<dbReference type="Pfam" id="PF13664">
    <property type="entry name" value="DUF4149"/>
    <property type="match status" value="1"/>
</dbReference>
<sequence length="151" mass="16451">MPKFSDALAKIAVTLWVGGLWAIGYIAAPVLFSKLADKQLAGNLAGGMFTVIAYVGMACGLYLLVHRLMQFGGSVLKQAFFWAALVMLLLTLGIHFGIQPIMEGLKEQAMPKAVMQSIFSDRFARWHGVSSIVYLIESLLGLVLLFKQSGK</sequence>
<evidence type="ECO:0000256" key="4">
    <source>
        <dbReference type="ARBA" id="ARBA00023136"/>
    </source>
</evidence>
<dbReference type="AlphaFoldDB" id="A0A1J5PKN7"/>
<reference evidence="7" key="1">
    <citation type="submission" date="2016-10" db="EMBL/GenBank/DDBJ databases">
        <title>Sequence of Gallionella enrichment culture.</title>
        <authorList>
            <person name="Poehlein A."/>
            <person name="Muehling M."/>
            <person name="Daniel R."/>
        </authorList>
    </citation>
    <scope>NUCLEOTIDE SEQUENCE</scope>
</reference>
<keyword evidence="4 5" id="KW-0472">Membrane</keyword>
<evidence type="ECO:0000256" key="2">
    <source>
        <dbReference type="ARBA" id="ARBA00022692"/>
    </source>
</evidence>
<feature type="transmembrane region" description="Helical" evidence="5">
    <location>
        <begin position="79"/>
        <end position="98"/>
    </location>
</feature>
<evidence type="ECO:0000313" key="7">
    <source>
        <dbReference type="EMBL" id="OIQ72094.1"/>
    </source>
</evidence>
<feature type="domain" description="TMEM205-like" evidence="6">
    <location>
        <begin position="12"/>
        <end position="109"/>
    </location>
</feature>
<comment type="caution">
    <text evidence="7">The sequence shown here is derived from an EMBL/GenBank/DDBJ whole genome shotgun (WGS) entry which is preliminary data.</text>
</comment>
<dbReference type="EMBL" id="MLJW01003420">
    <property type="protein sequence ID" value="OIQ72094.1"/>
    <property type="molecule type" value="Genomic_DNA"/>
</dbReference>
<evidence type="ECO:0000259" key="6">
    <source>
        <dbReference type="Pfam" id="PF13664"/>
    </source>
</evidence>
<feature type="transmembrane region" description="Helical" evidence="5">
    <location>
        <begin position="126"/>
        <end position="146"/>
    </location>
</feature>
<proteinExistence type="predicted"/>
<protein>
    <recommendedName>
        <fullName evidence="6">TMEM205-like domain-containing protein</fullName>
    </recommendedName>
</protein>
<organism evidence="7">
    <name type="scientific">mine drainage metagenome</name>
    <dbReference type="NCBI Taxonomy" id="410659"/>
    <lineage>
        <taxon>unclassified sequences</taxon>
        <taxon>metagenomes</taxon>
        <taxon>ecological metagenomes</taxon>
    </lineage>
</organism>
<evidence type="ECO:0000256" key="5">
    <source>
        <dbReference type="SAM" id="Phobius"/>
    </source>
</evidence>
<dbReference type="InterPro" id="IPR025423">
    <property type="entry name" value="TMEM205-like"/>
</dbReference>
<keyword evidence="3 5" id="KW-1133">Transmembrane helix</keyword>
<feature type="transmembrane region" description="Helical" evidence="5">
    <location>
        <begin position="44"/>
        <end position="65"/>
    </location>
</feature>
<name>A0A1J5PKN7_9ZZZZ</name>
<evidence type="ECO:0000256" key="1">
    <source>
        <dbReference type="ARBA" id="ARBA00004370"/>
    </source>
</evidence>
<feature type="transmembrane region" description="Helical" evidence="5">
    <location>
        <begin position="12"/>
        <end position="32"/>
    </location>
</feature>
<evidence type="ECO:0000256" key="3">
    <source>
        <dbReference type="ARBA" id="ARBA00022989"/>
    </source>
</evidence>
<comment type="subcellular location">
    <subcellularLocation>
        <location evidence="1">Membrane</location>
    </subcellularLocation>
</comment>
<accession>A0A1J5PKN7</accession>
<gene>
    <name evidence="7" type="ORF">GALL_462830</name>
</gene>
<keyword evidence="2 5" id="KW-0812">Transmembrane</keyword>